<protein>
    <recommendedName>
        <fullName evidence="1">RNA polymerase sigma factor 70 region 4 type 2 domain-containing protein</fullName>
    </recommendedName>
</protein>
<comment type="caution">
    <text evidence="2">The sequence shown here is derived from an EMBL/GenBank/DDBJ whole genome shotgun (WGS) entry which is preliminary data.</text>
</comment>
<gene>
    <name evidence="2" type="ORF">B5F15_01235</name>
</gene>
<reference evidence="3" key="1">
    <citation type="submission" date="2017-04" db="EMBL/GenBank/DDBJ databases">
        <title>Function of individual gut microbiota members based on whole genome sequencing of pure cultures obtained from chicken caecum.</title>
        <authorList>
            <person name="Medvecky M."/>
            <person name="Cejkova D."/>
            <person name="Polansky O."/>
            <person name="Karasova D."/>
            <person name="Kubasova T."/>
            <person name="Cizek A."/>
            <person name="Rychlik I."/>
        </authorList>
    </citation>
    <scope>NUCLEOTIDE SEQUENCE [LARGE SCALE GENOMIC DNA]</scope>
    <source>
        <strain evidence="3">An179</strain>
    </source>
</reference>
<name>A0A1Y4LW85_9FIRM</name>
<dbReference type="SUPFAM" id="SSF88659">
    <property type="entry name" value="Sigma3 and sigma4 domains of RNA polymerase sigma factors"/>
    <property type="match status" value="1"/>
</dbReference>
<dbReference type="InterPro" id="IPR013324">
    <property type="entry name" value="RNA_pol_sigma_r3/r4-like"/>
</dbReference>
<accession>A0A1Y4LW85</accession>
<dbReference type="Proteomes" id="UP000195326">
    <property type="component" value="Unassembled WGS sequence"/>
</dbReference>
<dbReference type="GO" id="GO:0003677">
    <property type="term" value="F:DNA binding"/>
    <property type="evidence" value="ECO:0007669"/>
    <property type="project" value="InterPro"/>
</dbReference>
<dbReference type="Gene3D" id="1.10.10.10">
    <property type="entry name" value="Winged helix-like DNA-binding domain superfamily/Winged helix DNA-binding domain"/>
    <property type="match status" value="1"/>
</dbReference>
<dbReference type="Pfam" id="PF08281">
    <property type="entry name" value="Sigma70_r4_2"/>
    <property type="match status" value="1"/>
</dbReference>
<feature type="domain" description="RNA polymerase sigma factor 70 region 4 type 2" evidence="1">
    <location>
        <begin position="107"/>
        <end position="155"/>
    </location>
</feature>
<proteinExistence type="predicted"/>
<dbReference type="RefSeq" id="WP_087414087.1">
    <property type="nucleotide sequence ID" value="NZ_NFKL01000001.1"/>
</dbReference>
<sequence>MGFNNGLERKKFEAMWKKLRAEYAAAGMDETAIEEMYQFDLDTFRSDRRYGEHTQAMPSQQFEDDGDPADESNSALLVKFFDSFAVAPRDTDEGNRYGWLDELESAEVVSALRSLSPQQVEILTLVAFEGYSATEAGRLLGMTQQGVSWHISKMKKILKNLKNNL</sequence>
<evidence type="ECO:0000313" key="2">
    <source>
        <dbReference type="EMBL" id="OUP60868.1"/>
    </source>
</evidence>
<dbReference type="AlphaFoldDB" id="A0A1Y4LW85"/>
<dbReference type="EMBL" id="NFKL01000001">
    <property type="protein sequence ID" value="OUP60868.1"/>
    <property type="molecule type" value="Genomic_DNA"/>
</dbReference>
<dbReference type="InterPro" id="IPR036388">
    <property type="entry name" value="WH-like_DNA-bd_sf"/>
</dbReference>
<dbReference type="InterPro" id="IPR013249">
    <property type="entry name" value="RNA_pol_sigma70_r4_t2"/>
</dbReference>
<organism evidence="2 3">
    <name type="scientific">Butyricicoccus pullicaecorum</name>
    <dbReference type="NCBI Taxonomy" id="501571"/>
    <lineage>
        <taxon>Bacteria</taxon>
        <taxon>Bacillati</taxon>
        <taxon>Bacillota</taxon>
        <taxon>Clostridia</taxon>
        <taxon>Eubacteriales</taxon>
        <taxon>Butyricicoccaceae</taxon>
        <taxon>Butyricicoccus</taxon>
    </lineage>
</organism>
<evidence type="ECO:0000313" key="3">
    <source>
        <dbReference type="Proteomes" id="UP000195326"/>
    </source>
</evidence>
<dbReference type="GO" id="GO:0016987">
    <property type="term" value="F:sigma factor activity"/>
    <property type="evidence" value="ECO:0007669"/>
    <property type="project" value="InterPro"/>
</dbReference>
<dbReference type="GO" id="GO:0006352">
    <property type="term" value="P:DNA-templated transcription initiation"/>
    <property type="evidence" value="ECO:0007669"/>
    <property type="project" value="InterPro"/>
</dbReference>
<evidence type="ECO:0000259" key="1">
    <source>
        <dbReference type="Pfam" id="PF08281"/>
    </source>
</evidence>